<comment type="caution">
    <text evidence="2">The sequence shown here is derived from an EMBL/GenBank/DDBJ whole genome shotgun (WGS) entry which is preliminary data.</text>
</comment>
<dbReference type="InterPro" id="IPR036365">
    <property type="entry name" value="PGBD-like_sf"/>
</dbReference>
<dbReference type="AlphaFoldDB" id="A0A8J3Y7P7"/>
<sequence length="105" mass="11118">MADEPELTEGAEGEWVSYLQQWLATLGSYQGQVDGQFGPVTRAAVEHVQDRYGIGGSGAAGAETWNLIAAARDSGPLEAGIEWGDQQLDEVDVPEIGADEEGVRA</sequence>
<name>A0A8J3Y7P7_9ACTN</name>
<dbReference type="InterPro" id="IPR002477">
    <property type="entry name" value="Peptidoglycan-bd-like"/>
</dbReference>
<dbReference type="RefSeq" id="WP_203938126.1">
    <property type="nucleotide sequence ID" value="NZ_BAAAGJ010000005.1"/>
</dbReference>
<reference evidence="2" key="1">
    <citation type="submission" date="2021-01" db="EMBL/GenBank/DDBJ databases">
        <title>Whole genome shotgun sequence of Spirilliplanes yamanashiensis NBRC 15828.</title>
        <authorList>
            <person name="Komaki H."/>
            <person name="Tamura T."/>
        </authorList>
    </citation>
    <scope>NUCLEOTIDE SEQUENCE</scope>
    <source>
        <strain evidence="2">NBRC 15828</strain>
    </source>
</reference>
<evidence type="ECO:0000313" key="2">
    <source>
        <dbReference type="EMBL" id="GIJ02830.1"/>
    </source>
</evidence>
<keyword evidence="3" id="KW-1185">Reference proteome</keyword>
<evidence type="ECO:0000313" key="3">
    <source>
        <dbReference type="Proteomes" id="UP000652013"/>
    </source>
</evidence>
<dbReference type="Pfam" id="PF01471">
    <property type="entry name" value="PG_binding_1"/>
    <property type="match status" value="1"/>
</dbReference>
<feature type="domain" description="Peptidoglycan binding-like" evidence="1">
    <location>
        <begin position="13"/>
        <end position="67"/>
    </location>
</feature>
<protein>
    <recommendedName>
        <fullName evidence="1">Peptidoglycan binding-like domain-containing protein</fullName>
    </recommendedName>
</protein>
<dbReference type="InterPro" id="IPR036366">
    <property type="entry name" value="PGBDSf"/>
</dbReference>
<accession>A0A8J3Y7P7</accession>
<proteinExistence type="predicted"/>
<dbReference type="EMBL" id="BOOY01000016">
    <property type="protein sequence ID" value="GIJ02830.1"/>
    <property type="molecule type" value="Genomic_DNA"/>
</dbReference>
<organism evidence="2 3">
    <name type="scientific">Spirilliplanes yamanashiensis</name>
    <dbReference type="NCBI Taxonomy" id="42233"/>
    <lineage>
        <taxon>Bacteria</taxon>
        <taxon>Bacillati</taxon>
        <taxon>Actinomycetota</taxon>
        <taxon>Actinomycetes</taxon>
        <taxon>Micromonosporales</taxon>
        <taxon>Micromonosporaceae</taxon>
        <taxon>Spirilliplanes</taxon>
    </lineage>
</organism>
<gene>
    <name evidence="2" type="ORF">Sya03_21820</name>
</gene>
<dbReference type="SUPFAM" id="SSF47090">
    <property type="entry name" value="PGBD-like"/>
    <property type="match status" value="1"/>
</dbReference>
<evidence type="ECO:0000259" key="1">
    <source>
        <dbReference type="Pfam" id="PF01471"/>
    </source>
</evidence>
<dbReference type="Gene3D" id="1.10.101.10">
    <property type="entry name" value="PGBD-like superfamily/PGBD"/>
    <property type="match status" value="1"/>
</dbReference>
<dbReference type="Proteomes" id="UP000652013">
    <property type="component" value="Unassembled WGS sequence"/>
</dbReference>